<proteinExistence type="predicted"/>
<dbReference type="EMBL" id="CP014945">
    <property type="protein sequence ID" value="AMT97301.1"/>
    <property type="molecule type" value="Genomic_DNA"/>
</dbReference>
<keyword evidence="2" id="KW-1185">Reference proteome</keyword>
<name>A0ABM5ZYX4_9GAMM</name>
<dbReference type="Proteomes" id="UP000076104">
    <property type="component" value="Chromosome"/>
</dbReference>
<organism evidence="1 2">
    <name type="scientific">Psychrobacter alimentarius</name>
    <dbReference type="NCBI Taxonomy" id="261164"/>
    <lineage>
        <taxon>Bacteria</taxon>
        <taxon>Pseudomonadati</taxon>
        <taxon>Pseudomonadota</taxon>
        <taxon>Gammaproteobacteria</taxon>
        <taxon>Moraxellales</taxon>
        <taxon>Moraxellaceae</taxon>
        <taxon>Psychrobacter</taxon>
    </lineage>
</organism>
<sequence>MFNTMNYTVNQSPYTRRYQPRHLLAHYAIAQIDTLKLRSQDIIKAMHYPLKHTIPACDRLRHVLSSKYLGLDGSYSDKYFTADEFLATLFSVLEIPYEPFAEDIAQIKYDLIHSDNPVSKYSLRAQVEFEFNDANWMARGNAARLAHIRLPDGFAELEEAERHVIVKESICEHYQRYEGNLPFEGIIKGYELMTEQNNKVVDSLEYGLPKSSSV</sequence>
<evidence type="ECO:0000313" key="1">
    <source>
        <dbReference type="EMBL" id="AMT97301.1"/>
    </source>
</evidence>
<gene>
    <name evidence="1" type="ORF">A3K91_1702</name>
</gene>
<accession>A0ABM5ZYX4</accession>
<protein>
    <submittedName>
        <fullName evidence="1">Uncharacterized protein</fullName>
    </submittedName>
</protein>
<evidence type="ECO:0000313" key="2">
    <source>
        <dbReference type="Proteomes" id="UP000076104"/>
    </source>
</evidence>
<reference evidence="1 2" key="1">
    <citation type="submission" date="2016-03" db="EMBL/GenBank/DDBJ databases">
        <title>Genome sequencing of Psychrobacter alimentarius PAMC 27889.</title>
        <authorList>
            <person name="Lee J."/>
            <person name="Kim O.-S."/>
        </authorList>
    </citation>
    <scope>NUCLEOTIDE SEQUENCE [LARGE SCALE GENOMIC DNA]</scope>
    <source>
        <strain evidence="1 2">PAMC 27889</strain>
    </source>
</reference>